<dbReference type="Gene3D" id="1.10.3110.10">
    <property type="entry name" value="protoporphyrinogen ix oxidase, domain 3"/>
    <property type="match status" value="1"/>
</dbReference>
<dbReference type="Proteomes" id="UP000629596">
    <property type="component" value="Unassembled WGS sequence"/>
</dbReference>
<evidence type="ECO:0000256" key="1">
    <source>
        <dbReference type="ARBA" id="ARBA00001974"/>
    </source>
</evidence>
<dbReference type="InterPro" id="IPR004572">
    <property type="entry name" value="Protoporphyrinogen_oxidase"/>
</dbReference>
<dbReference type="SUPFAM" id="SSF54373">
    <property type="entry name" value="FAD-linked reductases, C-terminal domain"/>
    <property type="match status" value="1"/>
</dbReference>
<protein>
    <recommendedName>
        <fullName evidence="6">Coproporphyrinogen III oxidase</fullName>
        <ecNumber evidence="6">1.3.3.15</ecNumber>
    </recommendedName>
</protein>
<evidence type="ECO:0000313" key="8">
    <source>
        <dbReference type="EMBL" id="MBC8602108.1"/>
    </source>
</evidence>
<dbReference type="InterPro" id="IPR050464">
    <property type="entry name" value="Zeta_carotene_desat/Oxidored"/>
</dbReference>
<accession>A0A3D8HE34</accession>
<dbReference type="PANTHER" id="PTHR42923">
    <property type="entry name" value="PROTOPORPHYRINOGEN OXIDASE"/>
    <property type="match status" value="1"/>
</dbReference>
<comment type="caution">
    <text evidence="9">The sequence shown here is derived from an EMBL/GenBank/DDBJ whole genome shotgun (WGS) entry which is preliminary data.</text>
</comment>
<name>A0A3D8HE34_9BACT</name>
<evidence type="ECO:0000313" key="10">
    <source>
        <dbReference type="Proteomes" id="UP000256321"/>
    </source>
</evidence>
<organism evidence="9 10">
    <name type="scientific">Parabacteroides acidifaciens</name>
    <dbReference type="NCBI Taxonomy" id="2290935"/>
    <lineage>
        <taxon>Bacteria</taxon>
        <taxon>Pseudomonadati</taxon>
        <taxon>Bacteroidota</taxon>
        <taxon>Bacteroidia</taxon>
        <taxon>Bacteroidales</taxon>
        <taxon>Tannerellaceae</taxon>
        <taxon>Parabacteroides</taxon>
    </lineage>
</organism>
<keyword evidence="11" id="KW-1185">Reference proteome</keyword>
<comment type="subcellular location">
    <subcellularLocation>
        <location evidence="6">Cytoplasm</location>
    </subcellularLocation>
</comment>
<dbReference type="PANTHER" id="PTHR42923:SF3">
    <property type="entry name" value="PROTOPORPHYRINOGEN OXIDASE"/>
    <property type="match status" value="1"/>
</dbReference>
<dbReference type="GO" id="GO:0004729">
    <property type="term" value="F:oxygen-dependent protoporphyrinogen oxidase activity"/>
    <property type="evidence" value="ECO:0007669"/>
    <property type="project" value="UniProtKB-UniRule"/>
</dbReference>
<keyword evidence="4 6" id="KW-0560">Oxidoreductase</keyword>
<dbReference type="GO" id="GO:0006783">
    <property type="term" value="P:heme biosynthetic process"/>
    <property type="evidence" value="ECO:0007669"/>
    <property type="project" value="UniProtKB-UniRule"/>
</dbReference>
<dbReference type="AlphaFoldDB" id="A0A3D8HE34"/>
<dbReference type="InterPro" id="IPR036188">
    <property type="entry name" value="FAD/NAD-bd_sf"/>
</dbReference>
<gene>
    <name evidence="9" type="primary">hemG</name>
    <name evidence="9" type="ORF">DWU89_10585</name>
    <name evidence="8" type="ORF">H8784_10315</name>
</gene>
<dbReference type="Gene3D" id="3.90.660.20">
    <property type="entry name" value="Protoporphyrinogen oxidase, mitochondrial, domain 2"/>
    <property type="match status" value="1"/>
</dbReference>
<keyword evidence="5 6" id="KW-0350">Heme biosynthesis</keyword>
<dbReference type="UniPathway" id="UPA00252"/>
<keyword evidence="6" id="KW-0963">Cytoplasm</keyword>
<dbReference type="EC" id="1.3.3.15" evidence="6"/>
<evidence type="ECO:0000313" key="11">
    <source>
        <dbReference type="Proteomes" id="UP000629596"/>
    </source>
</evidence>
<dbReference type="Gene3D" id="3.50.50.60">
    <property type="entry name" value="FAD/NAD(P)-binding domain"/>
    <property type="match status" value="1"/>
</dbReference>
<evidence type="ECO:0000259" key="7">
    <source>
        <dbReference type="Pfam" id="PF01593"/>
    </source>
</evidence>
<evidence type="ECO:0000256" key="3">
    <source>
        <dbReference type="ARBA" id="ARBA00022827"/>
    </source>
</evidence>
<evidence type="ECO:0000256" key="5">
    <source>
        <dbReference type="ARBA" id="ARBA00023133"/>
    </source>
</evidence>
<keyword evidence="2 6" id="KW-0285">Flavoprotein</keyword>
<comment type="pathway">
    <text evidence="6">Porphyrin-containing compound metabolism; protoheme biosynthesis.</text>
</comment>
<comment type="cofactor">
    <cofactor evidence="1 6">
        <name>FAD</name>
        <dbReference type="ChEBI" id="CHEBI:57692"/>
    </cofactor>
</comment>
<keyword evidence="3 6" id="KW-0274">FAD</keyword>
<reference evidence="8 11" key="2">
    <citation type="submission" date="2020-08" db="EMBL/GenBank/DDBJ databases">
        <title>Genome public.</title>
        <authorList>
            <person name="Liu C."/>
            <person name="Sun Q."/>
        </authorList>
    </citation>
    <scope>NUCLEOTIDE SEQUENCE [LARGE SCALE GENOMIC DNA]</scope>
    <source>
        <strain evidence="8 11">426_9</strain>
    </source>
</reference>
<dbReference type="NCBIfam" id="TIGR00562">
    <property type="entry name" value="proto_IX_ox"/>
    <property type="match status" value="1"/>
</dbReference>
<reference evidence="9 10" key="1">
    <citation type="submission" date="2018-07" db="EMBL/GenBank/DDBJ databases">
        <title>Parabacteroides acidifaciens nov. sp., isolated from human feces.</title>
        <authorList>
            <person name="Wang Y.J."/>
        </authorList>
    </citation>
    <scope>NUCLEOTIDE SEQUENCE [LARGE SCALE GENOMIC DNA]</scope>
    <source>
        <strain evidence="9 10">426-9</strain>
    </source>
</reference>
<evidence type="ECO:0000256" key="4">
    <source>
        <dbReference type="ARBA" id="ARBA00023002"/>
    </source>
</evidence>
<comment type="similarity">
    <text evidence="6">Belongs to the protoporphyrinogen/coproporphyrinogen oxidase family. Coproporphyrinogen III oxidase subfamily.</text>
</comment>
<dbReference type="Proteomes" id="UP000256321">
    <property type="component" value="Unassembled WGS sequence"/>
</dbReference>
<dbReference type="EMBL" id="JACRTI010000021">
    <property type="protein sequence ID" value="MBC8602108.1"/>
    <property type="molecule type" value="Genomic_DNA"/>
</dbReference>
<dbReference type="RefSeq" id="WP_115499612.1">
    <property type="nucleotide sequence ID" value="NZ_JACRTI010000021.1"/>
</dbReference>
<evidence type="ECO:0000313" key="9">
    <source>
        <dbReference type="EMBL" id="RDU49208.1"/>
    </source>
</evidence>
<evidence type="ECO:0000256" key="2">
    <source>
        <dbReference type="ARBA" id="ARBA00022630"/>
    </source>
</evidence>
<dbReference type="InterPro" id="IPR002937">
    <property type="entry name" value="Amino_oxidase"/>
</dbReference>
<dbReference type="SUPFAM" id="SSF51905">
    <property type="entry name" value="FAD/NAD(P)-binding domain"/>
    <property type="match status" value="1"/>
</dbReference>
<proteinExistence type="inferred from homology"/>
<evidence type="ECO:0000256" key="6">
    <source>
        <dbReference type="RuleBase" id="RU364052"/>
    </source>
</evidence>
<dbReference type="GO" id="GO:0005737">
    <property type="term" value="C:cytoplasm"/>
    <property type="evidence" value="ECO:0007669"/>
    <property type="project" value="UniProtKB-SubCell"/>
</dbReference>
<feature type="domain" description="Amine oxidase" evidence="7">
    <location>
        <begin position="12"/>
        <end position="403"/>
    </location>
</feature>
<comment type="catalytic activity">
    <reaction evidence="6">
        <text>coproporphyrinogen III + 3 O2 = coproporphyrin III + 3 H2O2</text>
        <dbReference type="Rhea" id="RHEA:43436"/>
        <dbReference type="ChEBI" id="CHEBI:15379"/>
        <dbReference type="ChEBI" id="CHEBI:16240"/>
        <dbReference type="ChEBI" id="CHEBI:57309"/>
        <dbReference type="ChEBI" id="CHEBI:131725"/>
        <dbReference type="EC" id="1.3.3.15"/>
    </reaction>
</comment>
<sequence length="455" mass="49543">MDTDIVIIGAGLTGLTTGFWLSRAGKDLQILECSDRVGGQIHTFREEGFVFESGPNTGVVSYPEVAELFAALAPACTLETAREESKRRLIWKGDRFHALPSGLFSAVTTPLFTLGDKFRILGEPFRAKGTNPDESVGELAARRLGKSFLRYAVDPFLSGVYAGDPLKLVTRYALPKLYNLEQEYGSFIRGSIAKARQPKTKRDLLASKKVFSAVGGLDRLTTAMADAIGHTRITLSAADVTIRPSAGKWQITYTTAEGLQTLIANKVITTTGAYTLPSLLPFIPKEKMEQVSNLHYAPVVQASVGFRNTGGLRFEAFGGLVPSCEKKDVLGILFPAACFAGRAPEGGALFSFFIGGVKHANLTTWPEDELEVLIRHELHAMLKFPEEAGPDMIRIFRHEHAIPQYEQNSGIRFATIAELEASYPGLILAGNLKGGIGMADRIRQATEIANHLTNK</sequence>
<dbReference type="Pfam" id="PF01593">
    <property type="entry name" value="Amino_oxidase"/>
    <property type="match status" value="1"/>
</dbReference>
<dbReference type="EMBL" id="QREV01000021">
    <property type="protein sequence ID" value="RDU49208.1"/>
    <property type="molecule type" value="Genomic_DNA"/>
</dbReference>
<comment type="function">
    <text evidence="6">Involved in coproporphyrin-dependent heme b biosynthesis. Catalyzes the oxidation of coproporphyrinogen III to coproporphyrin III.</text>
</comment>